<evidence type="ECO:0000256" key="4">
    <source>
        <dbReference type="ARBA" id="ARBA00023136"/>
    </source>
</evidence>
<evidence type="ECO:0000256" key="3">
    <source>
        <dbReference type="ARBA" id="ARBA00022989"/>
    </source>
</evidence>
<organism evidence="6 7">
    <name type="scientific">Endozoicomonas elysicola</name>
    <dbReference type="NCBI Taxonomy" id="305900"/>
    <lineage>
        <taxon>Bacteria</taxon>
        <taxon>Pseudomonadati</taxon>
        <taxon>Pseudomonadota</taxon>
        <taxon>Gammaproteobacteria</taxon>
        <taxon>Oceanospirillales</taxon>
        <taxon>Endozoicomonadaceae</taxon>
        <taxon>Endozoicomonas</taxon>
    </lineage>
</organism>
<dbReference type="PANTHER" id="PTHR30249:SF0">
    <property type="entry name" value="PLASTIDAL GLYCOLATE_GLYCERATE TRANSLOCATOR 1, CHLOROPLASTIC"/>
    <property type="match status" value="1"/>
</dbReference>
<feature type="transmembrane region" description="Helical" evidence="5">
    <location>
        <begin position="76"/>
        <end position="94"/>
    </location>
</feature>
<sequence>MDEVISFSYGLLQRQMNNPVVILLINLGAYLLAEKFFIRMGRKGWFHPLFTTSLLVFLVIRFSPLQPDMYTKHSELLKMLLAPFTVSLAVPLSRQLHTLRQLAGPLMCSLLIGGFLAAFIGMGMALATGGSREVVLSISTKAVTTAVALVMGEQYGAIIPLVAAVVIISGVYGSLVGPSLCRMFGVTDPRAIGFAMGVNAHAGGTARAFELDLTMGVYSSLGMCLCAIYMPLLVPWLISLLL</sequence>
<gene>
    <name evidence="6" type="ORF">GV64_22615</name>
</gene>
<feature type="transmembrane region" description="Helical" evidence="5">
    <location>
        <begin position="106"/>
        <end position="127"/>
    </location>
</feature>
<dbReference type="GO" id="GO:0016020">
    <property type="term" value="C:membrane"/>
    <property type="evidence" value="ECO:0007669"/>
    <property type="project" value="UniProtKB-SubCell"/>
</dbReference>
<feature type="transmembrane region" description="Helical" evidence="5">
    <location>
        <begin position="45"/>
        <end position="64"/>
    </location>
</feature>
<comment type="caution">
    <text evidence="6">The sequence shown here is derived from an EMBL/GenBank/DDBJ whole genome shotgun (WGS) entry which is preliminary data.</text>
</comment>
<evidence type="ECO:0000313" key="6">
    <source>
        <dbReference type="EMBL" id="KEI73129.1"/>
    </source>
</evidence>
<dbReference type="eggNOG" id="COG1346">
    <property type="taxonomic scope" value="Bacteria"/>
</dbReference>
<dbReference type="AlphaFoldDB" id="A0A081KG53"/>
<keyword evidence="3 5" id="KW-1133">Transmembrane helix</keyword>
<dbReference type="EMBL" id="JOJP01000001">
    <property type="protein sequence ID" value="KEI73129.1"/>
    <property type="molecule type" value="Genomic_DNA"/>
</dbReference>
<comment type="subcellular location">
    <subcellularLocation>
        <location evidence="1">Membrane</location>
        <topology evidence="1">Multi-pass membrane protein</topology>
    </subcellularLocation>
</comment>
<keyword evidence="7" id="KW-1185">Reference proteome</keyword>
<keyword evidence="2 5" id="KW-0812">Transmembrane</keyword>
<proteinExistence type="predicted"/>
<evidence type="ECO:0000313" key="7">
    <source>
        <dbReference type="Proteomes" id="UP000027997"/>
    </source>
</evidence>
<evidence type="ECO:0008006" key="8">
    <source>
        <dbReference type="Google" id="ProtNLM"/>
    </source>
</evidence>
<evidence type="ECO:0000256" key="1">
    <source>
        <dbReference type="ARBA" id="ARBA00004141"/>
    </source>
</evidence>
<dbReference type="Pfam" id="PF04172">
    <property type="entry name" value="LrgB"/>
    <property type="match status" value="1"/>
</dbReference>
<evidence type="ECO:0000256" key="2">
    <source>
        <dbReference type="ARBA" id="ARBA00022692"/>
    </source>
</evidence>
<dbReference type="InterPro" id="IPR007300">
    <property type="entry name" value="CidB/LrgB"/>
</dbReference>
<dbReference type="RefSeq" id="WP_020582326.1">
    <property type="nucleotide sequence ID" value="NZ_JOJP01000001.1"/>
</dbReference>
<dbReference type="STRING" id="305900.GV64_22615"/>
<feature type="transmembrane region" description="Helical" evidence="5">
    <location>
        <begin position="16"/>
        <end position="33"/>
    </location>
</feature>
<feature type="transmembrane region" description="Helical" evidence="5">
    <location>
        <begin position="155"/>
        <end position="175"/>
    </location>
</feature>
<accession>A0A081KG53</accession>
<feature type="transmembrane region" description="Helical" evidence="5">
    <location>
        <begin position="217"/>
        <end position="238"/>
    </location>
</feature>
<keyword evidence="4 5" id="KW-0472">Membrane</keyword>
<name>A0A081KG53_9GAMM</name>
<dbReference type="Proteomes" id="UP000027997">
    <property type="component" value="Unassembled WGS sequence"/>
</dbReference>
<dbReference type="PANTHER" id="PTHR30249">
    <property type="entry name" value="PUTATIVE SEROTONIN TRANSPORTER"/>
    <property type="match status" value="1"/>
</dbReference>
<reference evidence="6 7" key="1">
    <citation type="submission" date="2014-06" db="EMBL/GenBank/DDBJ databases">
        <title>Whole Genome Sequences of Three Symbiotic Endozoicomonas Bacteria.</title>
        <authorList>
            <person name="Neave M.J."/>
            <person name="Apprill A."/>
            <person name="Voolstra C.R."/>
        </authorList>
    </citation>
    <scope>NUCLEOTIDE SEQUENCE [LARGE SCALE GENOMIC DNA]</scope>
    <source>
        <strain evidence="6 7">DSM 22380</strain>
    </source>
</reference>
<protein>
    <recommendedName>
        <fullName evidence="8">LrgB</fullName>
    </recommendedName>
</protein>
<evidence type="ECO:0000256" key="5">
    <source>
        <dbReference type="SAM" id="Phobius"/>
    </source>
</evidence>